<evidence type="ECO:0000313" key="3">
    <source>
        <dbReference type="Proteomes" id="UP001165089"/>
    </source>
</evidence>
<dbReference type="Proteomes" id="UP001165089">
    <property type="component" value="Unassembled WGS sequence"/>
</dbReference>
<keyword evidence="3" id="KW-1185">Reference proteome</keyword>
<keyword evidence="1" id="KW-0732">Signal</keyword>
<feature type="chain" id="PRO_5045316324" description="DUF2891 domain-containing protein" evidence="1">
    <location>
        <begin position="25"/>
        <end position="363"/>
    </location>
</feature>
<dbReference type="Pfam" id="PF11199">
    <property type="entry name" value="DUF2891"/>
    <property type="match status" value="1"/>
</dbReference>
<evidence type="ECO:0000313" key="2">
    <source>
        <dbReference type="EMBL" id="GLH68498.1"/>
    </source>
</evidence>
<evidence type="ECO:0000256" key="1">
    <source>
        <dbReference type="SAM" id="SignalP"/>
    </source>
</evidence>
<reference evidence="2 3" key="1">
    <citation type="journal article" date="2023" name="Antonie Van Leeuwenhoek">
        <title>Mesoterricola silvestris gen. nov., sp. nov., Mesoterricola sediminis sp. nov., Geothrix oryzae sp. nov., Geothrix edaphica sp. nov., Geothrix rubra sp. nov., and Geothrix limicola sp. nov., six novel members of Acidobacteriota isolated from soils.</title>
        <authorList>
            <person name="Itoh H."/>
            <person name="Sugisawa Y."/>
            <person name="Mise K."/>
            <person name="Xu Z."/>
            <person name="Kuniyasu M."/>
            <person name="Ushijima N."/>
            <person name="Kawano K."/>
            <person name="Kobayashi E."/>
            <person name="Shiratori Y."/>
            <person name="Masuda Y."/>
            <person name="Senoo K."/>
        </authorList>
    </citation>
    <scope>NUCLEOTIDE SEQUENCE [LARGE SCALE GENOMIC DNA]</scope>
    <source>
        <strain evidence="2 3">Red803</strain>
    </source>
</reference>
<comment type="caution">
    <text evidence="2">The sequence shown here is derived from an EMBL/GenBank/DDBJ whole genome shotgun (WGS) entry which is preliminary data.</text>
</comment>
<accession>A0ABQ5Q1H4</accession>
<evidence type="ECO:0008006" key="4">
    <source>
        <dbReference type="Google" id="ProtNLM"/>
    </source>
</evidence>
<sequence>MGVRRGLAAVVMAAAVGAPGAAQEADLALSEPAAGRFAALALKCVGREYPNKLDHVMNAAEEVKGPQALHPAFYGCFDWHSSVHGHWMLVRLLKEHPAMPRAAEARAALDAHLTPERIAGEVAYLDQPGRRSFERTYGWAWLLKLSAELRTWDDPQARRWSAALQPLADRLAAQFMAFLPKQTYPIRTGVHPNTAFSLHLALDQARAAGDATLEALIGERARTYFARDRRGPLAWEPGGEDFLSPCLEEAALMAEVLPRARFARWLDGFLPGLPKGLTPAVVTDRTDPKLVHLDGLNLSRARALYEIAEALGPKDPRRGALVAAGDRHARASLPHLASGSYEGEHWLATFAVQMLAARQALGH</sequence>
<protein>
    <recommendedName>
        <fullName evidence="4">DUF2891 domain-containing protein</fullName>
    </recommendedName>
</protein>
<feature type="signal peptide" evidence="1">
    <location>
        <begin position="1"/>
        <end position="24"/>
    </location>
</feature>
<organism evidence="2 3">
    <name type="scientific">Geothrix rubra</name>
    <dbReference type="NCBI Taxonomy" id="2927977"/>
    <lineage>
        <taxon>Bacteria</taxon>
        <taxon>Pseudomonadati</taxon>
        <taxon>Acidobacteriota</taxon>
        <taxon>Holophagae</taxon>
        <taxon>Holophagales</taxon>
        <taxon>Holophagaceae</taxon>
        <taxon>Geothrix</taxon>
    </lineage>
</organism>
<proteinExistence type="predicted"/>
<name>A0ABQ5Q1H4_9BACT</name>
<dbReference type="EMBL" id="BSDD01000001">
    <property type="protein sequence ID" value="GLH68498.1"/>
    <property type="molecule type" value="Genomic_DNA"/>
</dbReference>
<gene>
    <name evidence="2" type="ORF">GETHPA_00310</name>
</gene>
<dbReference type="InterPro" id="IPR021365">
    <property type="entry name" value="DUF2891"/>
</dbReference>